<keyword evidence="2" id="KW-0732">Signal</keyword>
<keyword evidence="4" id="KW-1185">Reference proteome</keyword>
<feature type="compositionally biased region" description="Gly residues" evidence="1">
    <location>
        <begin position="71"/>
        <end position="82"/>
    </location>
</feature>
<accession>A0ABD3CPZ1</accession>
<dbReference type="Proteomes" id="UP001632038">
    <property type="component" value="Unassembled WGS sequence"/>
</dbReference>
<comment type="caution">
    <text evidence="3">The sequence shown here is derived from an EMBL/GenBank/DDBJ whole genome shotgun (WGS) entry which is preliminary data.</text>
</comment>
<protein>
    <recommendedName>
        <fullName evidence="5">Protodermal factor 1</fullName>
    </recommendedName>
</protein>
<dbReference type="AlphaFoldDB" id="A0ABD3CPZ1"/>
<dbReference type="PANTHER" id="PTHR33210">
    <property type="entry name" value="PROTODERMAL FACTOR 1"/>
    <property type="match status" value="1"/>
</dbReference>
<feature type="chain" id="PRO_5044765618" description="Protodermal factor 1" evidence="2">
    <location>
        <begin position="25"/>
        <end position="238"/>
    </location>
</feature>
<evidence type="ECO:0000256" key="2">
    <source>
        <dbReference type="SAM" id="SignalP"/>
    </source>
</evidence>
<evidence type="ECO:0008006" key="5">
    <source>
        <dbReference type="Google" id="ProtNLM"/>
    </source>
</evidence>
<feature type="signal peptide" evidence="2">
    <location>
        <begin position="1"/>
        <end position="24"/>
    </location>
</feature>
<reference evidence="4" key="1">
    <citation type="journal article" date="2024" name="IScience">
        <title>Strigolactones Initiate the Formation of Haustorium-like Structures in Castilleja.</title>
        <authorList>
            <person name="Buerger M."/>
            <person name="Peterson D."/>
            <person name="Chory J."/>
        </authorList>
    </citation>
    <scope>NUCLEOTIDE SEQUENCE [LARGE SCALE GENOMIC DNA]</scope>
</reference>
<dbReference type="PANTHER" id="PTHR33210:SF18">
    <property type="entry name" value="PROTODERMAL FACTOR 1"/>
    <property type="match status" value="1"/>
</dbReference>
<gene>
    <name evidence="3" type="ORF">CASFOL_024521</name>
</gene>
<feature type="region of interest" description="Disordered" evidence="1">
    <location>
        <begin position="46"/>
        <end position="117"/>
    </location>
</feature>
<proteinExistence type="predicted"/>
<evidence type="ECO:0000313" key="3">
    <source>
        <dbReference type="EMBL" id="KAL3631537.1"/>
    </source>
</evidence>
<dbReference type="EMBL" id="JAVIJP010000032">
    <property type="protein sequence ID" value="KAL3631537.1"/>
    <property type="molecule type" value="Genomic_DNA"/>
</dbReference>
<feature type="compositionally biased region" description="Low complexity" evidence="1">
    <location>
        <begin position="50"/>
        <end position="70"/>
    </location>
</feature>
<evidence type="ECO:0000256" key="1">
    <source>
        <dbReference type="SAM" id="MobiDB-lite"/>
    </source>
</evidence>
<feature type="compositionally biased region" description="Low complexity" evidence="1">
    <location>
        <begin position="83"/>
        <end position="111"/>
    </location>
</feature>
<organism evidence="3 4">
    <name type="scientific">Castilleja foliolosa</name>
    <dbReference type="NCBI Taxonomy" id="1961234"/>
    <lineage>
        <taxon>Eukaryota</taxon>
        <taxon>Viridiplantae</taxon>
        <taxon>Streptophyta</taxon>
        <taxon>Embryophyta</taxon>
        <taxon>Tracheophyta</taxon>
        <taxon>Spermatophyta</taxon>
        <taxon>Magnoliopsida</taxon>
        <taxon>eudicotyledons</taxon>
        <taxon>Gunneridae</taxon>
        <taxon>Pentapetalae</taxon>
        <taxon>asterids</taxon>
        <taxon>lamiids</taxon>
        <taxon>Lamiales</taxon>
        <taxon>Orobanchaceae</taxon>
        <taxon>Pedicularideae</taxon>
        <taxon>Castillejinae</taxon>
        <taxon>Castilleja</taxon>
    </lineage>
</organism>
<dbReference type="InterPro" id="IPR039923">
    <property type="entry name" value="Protodermal_1"/>
</dbReference>
<sequence>MAINRSMHAFLLLWATALLSRVTSEPMIFEDQKNFFYYPDPNARTPPTPTVSYTPPTHSGGGHTPTPSSGGNCGSTPSGGGHYHPTPTTPHKGGTTVAPPTHVIPTPTITVPSPPSPFDPNSPPFTCTYWKNHPTLIWGLFGYWGSVGSAFGISSSSLPGDHMSLLQALSNKRMDGFGELYRQGTAALLNSMAHTKFPYTTAQVKDSFVVALSSDKAAAAQAQLFKLANEGKLKPTGA</sequence>
<evidence type="ECO:0000313" key="4">
    <source>
        <dbReference type="Proteomes" id="UP001632038"/>
    </source>
</evidence>
<name>A0ABD3CPZ1_9LAMI</name>